<dbReference type="Gene3D" id="3.40.50.2300">
    <property type="match status" value="1"/>
</dbReference>
<evidence type="ECO:0000256" key="8">
    <source>
        <dbReference type="ARBA" id="ARBA00023159"/>
    </source>
</evidence>
<evidence type="ECO:0000256" key="9">
    <source>
        <dbReference type="ARBA" id="ARBA00023163"/>
    </source>
</evidence>
<dbReference type="PATRIC" id="fig|1036673.3.peg.4687"/>
<feature type="modified residue" description="4-aspartylphosphate" evidence="12">
    <location>
        <position position="58"/>
    </location>
</feature>
<sequence length="233" mass="26564">MFAMCLVLLLLNNPATRRTMKALLEKEGHKAVERGSLEEAVEMAGVYRGAPIDLILVDIRLLSVESNCEDLRGIGEIPIMVTGSGDDMIQGFLLGADDFVAEPVAPAEFLLRMRAVLRRYQKTASDTLVFANVVLNRKNQEVRIDNKSVILPQKEFELLFKLARHPKQTLTRIQLIEQIWGPEYEGDYRTVDVHIKRLRYRFSGVTDSFRIVTQWGNGYKLEIDSSLQRKTKI</sequence>
<feature type="DNA-binding region" description="OmpR/PhoB-type" evidence="13">
    <location>
        <begin position="125"/>
        <end position="223"/>
    </location>
</feature>
<dbReference type="InterPro" id="IPR011006">
    <property type="entry name" value="CheY-like_superfamily"/>
</dbReference>
<evidence type="ECO:0000313" key="17">
    <source>
        <dbReference type="Proteomes" id="UP000006620"/>
    </source>
</evidence>
<dbReference type="InterPro" id="IPR001867">
    <property type="entry name" value="OmpR/PhoB-type_DNA-bd"/>
</dbReference>
<keyword evidence="2" id="KW-0963">Cytoplasm</keyword>
<dbReference type="GO" id="GO:0000976">
    <property type="term" value="F:transcription cis-regulatory region binding"/>
    <property type="evidence" value="ECO:0007669"/>
    <property type="project" value="TreeGrafter"/>
</dbReference>
<dbReference type="SMART" id="SM00448">
    <property type="entry name" value="REC"/>
    <property type="match status" value="1"/>
</dbReference>
<evidence type="ECO:0000259" key="14">
    <source>
        <dbReference type="PROSITE" id="PS50110"/>
    </source>
</evidence>
<keyword evidence="7 13" id="KW-0238">DNA-binding</keyword>
<keyword evidence="4" id="KW-0902">Two-component regulatory system</keyword>
<name>F8F6T0_PAEMK</name>
<dbReference type="InterPro" id="IPR001789">
    <property type="entry name" value="Sig_transdc_resp-reg_receiver"/>
</dbReference>
<dbReference type="SMART" id="SM00862">
    <property type="entry name" value="Trans_reg_C"/>
    <property type="match status" value="1"/>
</dbReference>
<evidence type="ECO:0000256" key="4">
    <source>
        <dbReference type="ARBA" id="ARBA00023012"/>
    </source>
</evidence>
<reference evidence="16 17" key="2">
    <citation type="journal article" date="2013" name="Genome Announc.">
        <title>Genome Sequence of Growth-Improving Paenibacillus mucilaginosus Strain KNP414.</title>
        <authorList>
            <person name="Lu J.J."/>
            <person name="Wang J.F."/>
            <person name="Hu X.F."/>
        </authorList>
    </citation>
    <scope>NUCLEOTIDE SEQUENCE [LARGE SCALE GENOMIC DNA]</scope>
    <source>
        <strain evidence="16 17">KNP414</strain>
    </source>
</reference>
<dbReference type="PANTHER" id="PTHR48111">
    <property type="entry name" value="REGULATOR OF RPOS"/>
    <property type="match status" value="1"/>
</dbReference>
<dbReference type="Proteomes" id="UP000006620">
    <property type="component" value="Chromosome"/>
</dbReference>
<dbReference type="HOGENOM" id="CLU_000445_30_4_9"/>
<evidence type="ECO:0000256" key="2">
    <source>
        <dbReference type="ARBA" id="ARBA00022490"/>
    </source>
</evidence>
<keyword evidence="3 12" id="KW-0597">Phosphoprotein</keyword>
<keyword evidence="8" id="KW-0010">Activator</keyword>
<comment type="subcellular location">
    <subcellularLocation>
        <location evidence="1">Cytoplasm</location>
    </subcellularLocation>
</comment>
<dbReference type="SUPFAM" id="SSF52172">
    <property type="entry name" value="CheY-like"/>
    <property type="match status" value="1"/>
</dbReference>
<organism evidence="16 17">
    <name type="scientific">Paenibacillus mucilaginosus (strain KNP414)</name>
    <dbReference type="NCBI Taxonomy" id="1036673"/>
    <lineage>
        <taxon>Bacteria</taxon>
        <taxon>Bacillati</taxon>
        <taxon>Bacillota</taxon>
        <taxon>Bacilli</taxon>
        <taxon>Bacillales</taxon>
        <taxon>Paenibacillaceae</taxon>
        <taxon>Paenibacillus</taxon>
    </lineage>
</organism>
<evidence type="ECO:0000256" key="12">
    <source>
        <dbReference type="PROSITE-ProRule" id="PRU00169"/>
    </source>
</evidence>
<proteinExistence type="predicted"/>
<dbReference type="KEGG" id="pms:KNP414_05072"/>
<gene>
    <name evidence="16" type="ordered locus">KNP414_05072</name>
</gene>
<comment type="function">
    <text evidence="10">Member of the two-component regulatory system HssS/HssR involved in intracellular heme homeostasis and tempering of staphylococcal virulence. Phosphorylated HssR binds to a direct repeat sequence within hrtAB promoter and activates the expression of hrtAB, an efflux pump, in response to extracellular heme, hemin, hemoglobin or blood.</text>
</comment>
<dbReference type="SUPFAM" id="SSF46894">
    <property type="entry name" value="C-terminal effector domain of the bipartite response regulators"/>
    <property type="match status" value="1"/>
</dbReference>
<dbReference type="EMBL" id="CP002869">
    <property type="protein sequence ID" value="AEI43596.1"/>
    <property type="molecule type" value="Genomic_DNA"/>
</dbReference>
<keyword evidence="5" id="KW-0805">Transcription regulation</keyword>
<dbReference type="Pfam" id="PF00486">
    <property type="entry name" value="Trans_reg_C"/>
    <property type="match status" value="1"/>
</dbReference>
<dbReference type="InterPro" id="IPR016032">
    <property type="entry name" value="Sig_transdc_resp-reg_C-effctor"/>
</dbReference>
<dbReference type="InterPro" id="IPR036388">
    <property type="entry name" value="WH-like_DNA-bd_sf"/>
</dbReference>
<dbReference type="AlphaFoldDB" id="F8F6T0"/>
<dbReference type="CDD" id="cd00383">
    <property type="entry name" value="trans_reg_C"/>
    <property type="match status" value="1"/>
</dbReference>
<dbReference type="GO" id="GO:0005829">
    <property type="term" value="C:cytosol"/>
    <property type="evidence" value="ECO:0007669"/>
    <property type="project" value="TreeGrafter"/>
</dbReference>
<evidence type="ECO:0000256" key="1">
    <source>
        <dbReference type="ARBA" id="ARBA00004496"/>
    </source>
</evidence>
<dbReference type="Gene3D" id="1.10.10.10">
    <property type="entry name" value="Winged helix-like DNA-binding domain superfamily/Winged helix DNA-binding domain"/>
    <property type="match status" value="1"/>
</dbReference>
<evidence type="ECO:0000256" key="11">
    <source>
        <dbReference type="ARBA" id="ARBA00039976"/>
    </source>
</evidence>
<evidence type="ECO:0000256" key="7">
    <source>
        <dbReference type="ARBA" id="ARBA00023125"/>
    </source>
</evidence>
<evidence type="ECO:0000256" key="5">
    <source>
        <dbReference type="ARBA" id="ARBA00023015"/>
    </source>
</evidence>
<feature type="domain" description="OmpR/PhoB-type" evidence="15">
    <location>
        <begin position="125"/>
        <end position="223"/>
    </location>
</feature>
<dbReference type="PROSITE" id="PS51755">
    <property type="entry name" value="OMPR_PHOB"/>
    <property type="match status" value="1"/>
</dbReference>
<dbReference type="GO" id="GO:0006355">
    <property type="term" value="P:regulation of DNA-templated transcription"/>
    <property type="evidence" value="ECO:0007669"/>
    <property type="project" value="InterPro"/>
</dbReference>
<dbReference type="GO" id="GO:0000156">
    <property type="term" value="F:phosphorelay response regulator activity"/>
    <property type="evidence" value="ECO:0007669"/>
    <property type="project" value="TreeGrafter"/>
</dbReference>
<dbReference type="PROSITE" id="PS50110">
    <property type="entry name" value="RESPONSE_REGULATORY"/>
    <property type="match status" value="1"/>
</dbReference>
<evidence type="ECO:0000256" key="10">
    <source>
        <dbReference type="ARBA" id="ARBA00037471"/>
    </source>
</evidence>
<evidence type="ECO:0000313" key="16">
    <source>
        <dbReference type="EMBL" id="AEI43596.1"/>
    </source>
</evidence>
<evidence type="ECO:0000256" key="6">
    <source>
        <dbReference type="ARBA" id="ARBA00023026"/>
    </source>
</evidence>
<keyword evidence="9" id="KW-0804">Transcription</keyword>
<evidence type="ECO:0000256" key="3">
    <source>
        <dbReference type="ARBA" id="ARBA00022553"/>
    </source>
</evidence>
<feature type="domain" description="Response regulatory" evidence="14">
    <location>
        <begin position="6"/>
        <end position="117"/>
    </location>
</feature>
<dbReference type="InterPro" id="IPR039420">
    <property type="entry name" value="WalR-like"/>
</dbReference>
<accession>F8F6T0</accession>
<evidence type="ECO:0000256" key="13">
    <source>
        <dbReference type="PROSITE-ProRule" id="PRU01091"/>
    </source>
</evidence>
<dbReference type="GO" id="GO:0032993">
    <property type="term" value="C:protein-DNA complex"/>
    <property type="evidence" value="ECO:0007669"/>
    <property type="project" value="TreeGrafter"/>
</dbReference>
<evidence type="ECO:0000259" key="15">
    <source>
        <dbReference type="PROSITE" id="PS51755"/>
    </source>
</evidence>
<dbReference type="PANTHER" id="PTHR48111:SF49">
    <property type="entry name" value="HEME RESPONSE REGULATOR HSSR"/>
    <property type="match status" value="1"/>
</dbReference>
<keyword evidence="6" id="KW-0843">Virulence</keyword>
<reference evidence="17" key="1">
    <citation type="submission" date="2011-06" db="EMBL/GenBank/DDBJ databases">
        <title>Complete genome sequence of Paenibacillus mucilaginosus KNP414.</title>
        <authorList>
            <person name="Wang J."/>
            <person name="Hu S."/>
            <person name="Hu X."/>
            <person name="Zhang B."/>
            <person name="Dong D."/>
            <person name="Zhang S."/>
            <person name="Zhao K."/>
            <person name="Wu D."/>
        </authorList>
    </citation>
    <scope>NUCLEOTIDE SEQUENCE [LARGE SCALE GENOMIC DNA]</scope>
    <source>
        <strain evidence="17">KNP414</strain>
    </source>
</reference>
<protein>
    <recommendedName>
        <fullName evidence="11">Heme response regulator HssR</fullName>
    </recommendedName>
</protein>